<evidence type="ECO:0000313" key="2">
    <source>
        <dbReference type="EMBL" id="OXT07360.1"/>
    </source>
</evidence>
<evidence type="ECO:0000256" key="1">
    <source>
        <dbReference type="SAM" id="Phobius"/>
    </source>
</evidence>
<sequence>MNKKLVTKESILISLAVLLIAGIAIMSLMGLQDKNKNDEIIKIKQLISDAENMEASVYILPEAYTTSPDIDVPSDVADAMYKRVVAEAEKYYSAKSGILADRIQVLQMAVKAEIESKDYRDKNHFVKKINFISVDVSGDTATVIADVTKQSTTLGLVPEGIDMSKYKTSDKKEEMKPEMKAKLQEDIKNAPKKLVTFTPGGTMRFYYNLAKEDGVWKITSRKGDYLPGQGP</sequence>
<organism evidence="2 3">
    <name type="scientific">Thermoanaerobacterium thermosaccharolyticum</name>
    <name type="common">Clostridium thermosaccharolyticum</name>
    <dbReference type="NCBI Taxonomy" id="1517"/>
    <lineage>
        <taxon>Bacteria</taxon>
        <taxon>Bacillati</taxon>
        <taxon>Bacillota</taxon>
        <taxon>Clostridia</taxon>
        <taxon>Thermoanaerobacterales</taxon>
        <taxon>Thermoanaerobacteraceae</taxon>
        <taxon>Thermoanaerobacterium</taxon>
    </lineage>
</organism>
<reference evidence="2 3" key="1">
    <citation type="submission" date="2017-06" db="EMBL/GenBank/DDBJ databases">
        <title>Isolation and characterization of a thermophilic and butanogenic Thermoanaerobacterium thermosaccharolyticum M5 capable of efficient degradation of hemicellulose.</title>
        <authorList>
            <person name="Xin F."/>
            <person name="Jiang Y."/>
        </authorList>
    </citation>
    <scope>NUCLEOTIDE SEQUENCE [LARGE SCALE GENOMIC DNA]</scope>
    <source>
        <strain evidence="2 3">M5</strain>
    </source>
</reference>
<feature type="transmembrane region" description="Helical" evidence="1">
    <location>
        <begin position="12"/>
        <end position="31"/>
    </location>
</feature>
<keyword evidence="1" id="KW-1133">Transmembrane helix</keyword>
<evidence type="ECO:0000313" key="3">
    <source>
        <dbReference type="Proteomes" id="UP000215301"/>
    </source>
</evidence>
<comment type="caution">
    <text evidence="2">The sequence shown here is derived from an EMBL/GenBank/DDBJ whole genome shotgun (WGS) entry which is preliminary data.</text>
</comment>
<dbReference type="GeneID" id="93863053"/>
<protein>
    <submittedName>
        <fullName evidence="2">Uncharacterized protein</fullName>
    </submittedName>
</protein>
<name>A0A231VGP6_THETR</name>
<dbReference type="EMBL" id="NKHD01000022">
    <property type="protein sequence ID" value="OXT07360.1"/>
    <property type="molecule type" value="Genomic_DNA"/>
</dbReference>
<dbReference type="Proteomes" id="UP000215301">
    <property type="component" value="Unassembled WGS sequence"/>
</dbReference>
<gene>
    <name evidence="2" type="ORF">CE561_08300</name>
</gene>
<dbReference type="OMA" id="GTMRFYY"/>
<proteinExistence type="predicted"/>
<accession>A0A231VGP6</accession>
<dbReference type="AlphaFoldDB" id="A0A231VGP6"/>
<keyword evidence="1" id="KW-0472">Membrane</keyword>
<dbReference type="RefSeq" id="WP_013296717.1">
    <property type="nucleotide sequence ID" value="NZ_JAQQLU010000001.1"/>
</dbReference>
<keyword evidence="1" id="KW-0812">Transmembrane</keyword>